<organism evidence="2">
    <name type="scientific">Anopheles darlingi</name>
    <name type="common">Mosquito</name>
    <dbReference type="NCBI Taxonomy" id="43151"/>
    <lineage>
        <taxon>Eukaryota</taxon>
        <taxon>Metazoa</taxon>
        <taxon>Ecdysozoa</taxon>
        <taxon>Arthropoda</taxon>
        <taxon>Hexapoda</taxon>
        <taxon>Insecta</taxon>
        <taxon>Pterygota</taxon>
        <taxon>Neoptera</taxon>
        <taxon>Endopterygota</taxon>
        <taxon>Diptera</taxon>
        <taxon>Nematocera</taxon>
        <taxon>Culicoidea</taxon>
        <taxon>Culicidae</taxon>
        <taxon>Anophelinae</taxon>
        <taxon>Anopheles</taxon>
    </lineage>
</organism>
<evidence type="ECO:0000313" key="2">
    <source>
        <dbReference type="EMBL" id="MBW74264.1"/>
    </source>
</evidence>
<feature type="region of interest" description="Disordered" evidence="1">
    <location>
        <begin position="66"/>
        <end position="91"/>
    </location>
</feature>
<sequence>MLRGERLVLSKISLSCCCCCCVGSPWPSRRRLHRLSIRMALWPWWWWRHCRRLPRLGFRTFCPPGLPERERERESERESAQNSWENNEMTY</sequence>
<dbReference type="AlphaFoldDB" id="A0A2M4D9L1"/>
<feature type="compositionally biased region" description="Polar residues" evidence="1">
    <location>
        <begin position="80"/>
        <end position="91"/>
    </location>
</feature>
<proteinExistence type="predicted"/>
<accession>A0A2M4D9L1</accession>
<evidence type="ECO:0000256" key="1">
    <source>
        <dbReference type="SAM" id="MobiDB-lite"/>
    </source>
</evidence>
<name>A0A2M4D9L1_ANODA</name>
<feature type="compositionally biased region" description="Basic and acidic residues" evidence="1">
    <location>
        <begin position="67"/>
        <end position="79"/>
    </location>
</feature>
<dbReference type="EMBL" id="GGFL01010086">
    <property type="protein sequence ID" value="MBW74264.1"/>
    <property type="molecule type" value="Transcribed_RNA"/>
</dbReference>
<reference evidence="2" key="1">
    <citation type="submission" date="2018-01" db="EMBL/GenBank/DDBJ databases">
        <title>An insight into the sialome of Amazonian anophelines.</title>
        <authorList>
            <person name="Ribeiro J.M."/>
            <person name="Scarpassa V."/>
            <person name="Calvo E."/>
        </authorList>
    </citation>
    <scope>NUCLEOTIDE SEQUENCE</scope>
</reference>
<protein>
    <submittedName>
        <fullName evidence="2">Putative secreted protein</fullName>
    </submittedName>
</protein>